<dbReference type="PANTHER" id="PTHR33057">
    <property type="entry name" value="TRANSCRIPTION REPRESSOR OFP7-RELATED"/>
    <property type="match status" value="1"/>
</dbReference>
<keyword evidence="4 6" id="KW-0804">Transcription</keyword>
<feature type="non-terminal residue" evidence="9">
    <location>
        <position position="1"/>
    </location>
</feature>
<organism evidence="9 10">
    <name type="scientific">Mucuna pruriens</name>
    <name type="common">Velvet bean</name>
    <name type="synonym">Dolichos pruriens</name>
    <dbReference type="NCBI Taxonomy" id="157652"/>
    <lineage>
        <taxon>Eukaryota</taxon>
        <taxon>Viridiplantae</taxon>
        <taxon>Streptophyta</taxon>
        <taxon>Embryophyta</taxon>
        <taxon>Tracheophyta</taxon>
        <taxon>Spermatophyta</taxon>
        <taxon>Magnoliopsida</taxon>
        <taxon>eudicotyledons</taxon>
        <taxon>Gunneridae</taxon>
        <taxon>Pentapetalae</taxon>
        <taxon>rosids</taxon>
        <taxon>fabids</taxon>
        <taxon>Fabales</taxon>
        <taxon>Fabaceae</taxon>
        <taxon>Papilionoideae</taxon>
        <taxon>50 kb inversion clade</taxon>
        <taxon>NPAAA clade</taxon>
        <taxon>indigoferoid/millettioid clade</taxon>
        <taxon>Phaseoleae</taxon>
        <taxon>Mucuna</taxon>
    </lineage>
</organism>
<sequence length="428" mass="48972">MPKKIRDYLLKMKSPRPRPRPQIRLPSKNWNILSGCKHPRTPSFALYNGRNEADHVCNNKKDDAATLADVDRFLLENFKSLYLKDDQETFEEPPVMLETPCNLRGSTRFFVKAGLSGSLVEDALTTSDEAGSVSTVNDISSSNSYDKDYALPDNSIALLTHTTSPYEDFKRSMQQMVNNCERVVDWDFMEDLLFCYLNLNDKKSHKFILSAFVDLITVMRRNSEPDSPKPRSVRTFRTGRELRNRTNNVTDMIPTQRSNGVRYDAKPYLRKQLKISAPAQPCTHIRGTQLSTTPQPILRAKRKSRSSDTSMAKKKMRSSPTWEGIWGSIPRSLVAKRPLKIFIDELIPDISSADPPRPTSNFKKAHSNMLCHILCHKLLPLIVFRTSDAICRSMYHTHIITLPEQGMLILGFRHQQKAQNQQKDCPFV</sequence>
<feature type="domain" description="OVATE" evidence="8">
    <location>
        <begin position="158"/>
        <end position="218"/>
    </location>
</feature>
<evidence type="ECO:0000256" key="7">
    <source>
        <dbReference type="SAM" id="MobiDB-lite"/>
    </source>
</evidence>
<evidence type="ECO:0000256" key="3">
    <source>
        <dbReference type="ARBA" id="ARBA00023015"/>
    </source>
</evidence>
<evidence type="ECO:0000256" key="6">
    <source>
        <dbReference type="RuleBase" id="RU367028"/>
    </source>
</evidence>
<accession>A0A371ELY3</accession>
<dbReference type="STRING" id="157652.A0A371ELY3"/>
<dbReference type="GO" id="GO:0005634">
    <property type="term" value="C:nucleus"/>
    <property type="evidence" value="ECO:0007669"/>
    <property type="project" value="UniProtKB-SubCell"/>
</dbReference>
<proteinExistence type="predicted"/>
<evidence type="ECO:0000313" key="10">
    <source>
        <dbReference type="Proteomes" id="UP000257109"/>
    </source>
</evidence>
<dbReference type="PROSITE" id="PS51754">
    <property type="entry name" value="OVATE"/>
    <property type="match status" value="1"/>
</dbReference>
<dbReference type="NCBIfam" id="TIGR01568">
    <property type="entry name" value="A_thal_3678"/>
    <property type="match status" value="1"/>
</dbReference>
<evidence type="ECO:0000256" key="5">
    <source>
        <dbReference type="ARBA" id="ARBA00023242"/>
    </source>
</evidence>
<gene>
    <name evidence="9" type="primary">OFP14</name>
    <name evidence="9" type="ORF">CR513_54103</name>
</gene>
<reference evidence="9" key="1">
    <citation type="submission" date="2018-05" db="EMBL/GenBank/DDBJ databases">
        <title>Draft genome of Mucuna pruriens seed.</title>
        <authorList>
            <person name="Nnadi N.E."/>
            <person name="Vos R."/>
            <person name="Hasami M.H."/>
            <person name="Devisetty U.K."/>
            <person name="Aguiy J.C."/>
        </authorList>
    </citation>
    <scope>NUCLEOTIDE SEQUENCE [LARGE SCALE GENOMIC DNA]</scope>
    <source>
        <strain evidence="9">JCA_2017</strain>
    </source>
</reference>
<evidence type="ECO:0000313" key="9">
    <source>
        <dbReference type="EMBL" id="RDX67063.1"/>
    </source>
</evidence>
<dbReference type="PANTHER" id="PTHR33057:SF117">
    <property type="entry name" value="TRANSCRIPTION REPRESSOR OFP14"/>
    <property type="match status" value="1"/>
</dbReference>
<comment type="subcellular location">
    <subcellularLocation>
        <location evidence="1 6">Nucleus</location>
    </subcellularLocation>
</comment>
<dbReference type="InterPro" id="IPR006458">
    <property type="entry name" value="Ovate_C"/>
</dbReference>
<evidence type="ECO:0000259" key="8">
    <source>
        <dbReference type="PROSITE" id="PS51754"/>
    </source>
</evidence>
<dbReference type="Proteomes" id="UP000257109">
    <property type="component" value="Unassembled WGS sequence"/>
</dbReference>
<evidence type="ECO:0000256" key="2">
    <source>
        <dbReference type="ARBA" id="ARBA00022491"/>
    </source>
</evidence>
<keyword evidence="10" id="KW-1185">Reference proteome</keyword>
<comment type="function">
    <text evidence="6">Transcriptional repressor that regulates multiple aspects of plant growth and development.</text>
</comment>
<dbReference type="OrthoDB" id="689980at2759"/>
<keyword evidence="3 6" id="KW-0805">Transcription regulation</keyword>
<keyword evidence="5 6" id="KW-0539">Nucleus</keyword>
<protein>
    <recommendedName>
        <fullName evidence="6">Transcription repressor</fullName>
    </recommendedName>
    <alternativeName>
        <fullName evidence="6">Ovate family protein</fullName>
    </alternativeName>
</protein>
<feature type="compositionally biased region" description="Polar residues" evidence="7">
    <location>
        <begin position="286"/>
        <end position="295"/>
    </location>
</feature>
<feature type="region of interest" description="Disordered" evidence="7">
    <location>
        <begin position="285"/>
        <end position="319"/>
    </location>
</feature>
<dbReference type="GO" id="GO:0045892">
    <property type="term" value="P:negative regulation of DNA-templated transcription"/>
    <property type="evidence" value="ECO:0007669"/>
    <property type="project" value="UniProtKB-UniRule"/>
</dbReference>
<dbReference type="Pfam" id="PF04844">
    <property type="entry name" value="Ovate"/>
    <property type="match status" value="1"/>
</dbReference>
<dbReference type="AlphaFoldDB" id="A0A371ELY3"/>
<keyword evidence="2 6" id="KW-0678">Repressor</keyword>
<evidence type="ECO:0000256" key="1">
    <source>
        <dbReference type="ARBA" id="ARBA00004123"/>
    </source>
</evidence>
<name>A0A371ELY3_MUCPR</name>
<dbReference type="EMBL" id="QJKJ01013149">
    <property type="protein sequence ID" value="RDX67063.1"/>
    <property type="molecule type" value="Genomic_DNA"/>
</dbReference>
<comment type="caution">
    <text evidence="9">The sequence shown here is derived from an EMBL/GenBank/DDBJ whole genome shotgun (WGS) entry which is preliminary data.</text>
</comment>
<dbReference type="InterPro" id="IPR038933">
    <property type="entry name" value="Ovate"/>
</dbReference>
<evidence type="ECO:0000256" key="4">
    <source>
        <dbReference type="ARBA" id="ARBA00023163"/>
    </source>
</evidence>